<gene>
    <name evidence="2" type="ORF">GN958_ATG11456</name>
</gene>
<accession>A0A8S9UER0</accession>
<feature type="region of interest" description="Disordered" evidence="1">
    <location>
        <begin position="25"/>
        <end position="51"/>
    </location>
</feature>
<comment type="caution">
    <text evidence="2">The sequence shown here is derived from an EMBL/GenBank/DDBJ whole genome shotgun (WGS) entry which is preliminary data.</text>
</comment>
<dbReference type="Proteomes" id="UP000704712">
    <property type="component" value="Unassembled WGS sequence"/>
</dbReference>
<evidence type="ECO:0000256" key="1">
    <source>
        <dbReference type="SAM" id="MobiDB-lite"/>
    </source>
</evidence>
<proteinExistence type="predicted"/>
<organism evidence="2 3">
    <name type="scientific">Phytophthora infestans</name>
    <name type="common">Potato late blight agent</name>
    <name type="synonym">Botrytis infestans</name>
    <dbReference type="NCBI Taxonomy" id="4787"/>
    <lineage>
        <taxon>Eukaryota</taxon>
        <taxon>Sar</taxon>
        <taxon>Stramenopiles</taxon>
        <taxon>Oomycota</taxon>
        <taxon>Peronosporomycetes</taxon>
        <taxon>Peronosporales</taxon>
        <taxon>Peronosporaceae</taxon>
        <taxon>Phytophthora</taxon>
    </lineage>
</organism>
<dbReference type="EMBL" id="JAACNO010001556">
    <property type="protein sequence ID" value="KAF4139555.1"/>
    <property type="molecule type" value="Genomic_DNA"/>
</dbReference>
<name>A0A8S9UER0_PHYIN</name>
<protein>
    <submittedName>
        <fullName evidence="2">Uncharacterized protein</fullName>
    </submittedName>
</protein>
<evidence type="ECO:0000313" key="2">
    <source>
        <dbReference type="EMBL" id="KAF4139555.1"/>
    </source>
</evidence>
<dbReference type="AlphaFoldDB" id="A0A8S9UER0"/>
<evidence type="ECO:0000313" key="3">
    <source>
        <dbReference type="Proteomes" id="UP000704712"/>
    </source>
</evidence>
<reference evidence="2" key="1">
    <citation type="submission" date="2020-03" db="EMBL/GenBank/DDBJ databases">
        <title>Hybrid Assembly of Korean Phytophthora infestans isolates.</title>
        <authorList>
            <person name="Prokchorchik M."/>
            <person name="Lee Y."/>
            <person name="Seo J."/>
            <person name="Cho J.-H."/>
            <person name="Park Y.-E."/>
            <person name="Jang D.-C."/>
            <person name="Im J.-S."/>
            <person name="Choi J.-G."/>
            <person name="Park H.-J."/>
            <person name="Lee G.-B."/>
            <person name="Lee Y.-G."/>
            <person name="Hong S.-Y."/>
            <person name="Cho K."/>
            <person name="Sohn K.H."/>
        </authorList>
    </citation>
    <scope>NUCLEOTIDE SEQUENCE</scope>
    <source>
        <strain evidence="2">KR_2_A2</strain>
    </source>
</reference>
<sequence length="84" mass="9768">MEWGYAPQLDDFDDPDEEYYLKYMEEDGTNPAKRRHGGSAAERRPRQGVSTRFGKKRLMKNYFGTNPTYDDRGLECAAASLRRL</sequence>